<feature type="domain" description="Response regulatory" evidence="13">
    <location>
        <begin position="1119"/>
        <end position="1234"/>
    </location>
</feature>
<dbReference type="Pfam" id="PF07494">
    <property type="entry name" value="Reg_prop"/>
    <property type="match status" value="3"/>
</dbReference>
<dbReference type="CDD" id="cd00082">
    <property type="entry name" value="HisKA"/>
    <property type="match status" value="1"/>
</dbReference>
<reference evidence="15" key="1">
    <citation type="submission" date="2024-03" db="EMBL/GenBank/DDBJ databases">
        <title>Chitinophaga horti sp. nov., isolated from garden soil.</title>
        <authorList>
            <person name="Lee D.S."/>
            <person name="Han D.M."/>
            <person name="Baek J.H."/>
            <person name="Choi D.G."/>
            <person name="Jeon J.H."/>
            <person name="Jeon C.O."/>
        </authorList>
    </citation>
    <scope>NUCLEOTIDE SEQUENCE [LARGE SCALE GENOMIC DNA]</scope>
    <source>
        <strain evidence="15">GPA1</strain>
    </source>
</reference>
<dbReference type="SMART" id="SM00448">
    <property type="entry name" value="REC"/>
    <property type="match status" value="1"/>
</dbReference>
<keyword evidence="6" id="KW-0804">Transcription</keyword>
<evidence type="ECO:0000256" key="9">
    <source>
        <dbReference type="SAM" id="Phobius"/>
    </source>
</evidence>
<dbReference type="SUPFAM" id="SSF47384">
    <property type="entry name" value="Homodimeric domain of signal transducing histidine kinase"/>
    <property type="match status" value="1"/>
</dbReference>
<keyword evidence="10" id="KW-0732">Signal</keyword>
<dbReference type="InterPro" id="IPR018060">
    <property type="entry name" value="HTH_AraC"/>
</dbReference>
<dbReference type="PROSITE" id="PS00041">
    <property type="entry name" value="HTH_ARAC_FAMILY_1"/>
    <property type="match status" value="1"/>
</dbReference>
<evidence type="ECO:0000256" key="10">
    <source>
        <dbReference type="SAM" id="SignalP"/>
    </source>
</evidence>
<dbReference type="SMART" id="SM00387">
    <property type="entry name" value="HATPase_c"/>
    <property type="match status" value="1"/>
</dbReference>
<dbReference type="InterPro" id="IPR011123">
    <property type="entry name" value="Y_Y_Y"/>
</dbReference>
<feature type="signal peptide" evidence="10">
    <location>
        <begin position="1"/>
        <end position="25"/>
    </location>
</feature>
<evidence type="ECO:0000256" key="6">
    <source>
        <dbReference type="ARBA" id="ARBA00023163"/>
    </source>
</evidence>
<dbReference type="Gene3D" id="2.130.10.10">
    <property type="entry name" value="YVTN repeat-like/Quinoprotein amine dehydrogenase"/>
    <property type="match status" value="2"/>
</dbReference>
<evidence type="ECO:0000259" key="11">
    <source>
        <dbReference type="PROSITE" id="PS01124"/>
    </source>
</evidence>
<dbReference type="SMART" id="SM00342">
    <property type="entry name" value="HTH_ARAC"/>
    <property type="match status" value="1"/>
</dbReference>
<dbReference type="InterPro" id="IPR018062">
    <property type="entry name" value="HTH_AraC-typ_CS"/>
</dbReference>
<dbReference type="SUPFAM" id="SSF46689">
    <property type="entry name" value="Homeodomain-like"/>
    <property type="match status" value="1"/>
</dbReference>
<dbReference type="InterPro" id="IPR015943">
    <property type="entry name" value="WD40/YVTN_repeat-like_dom_sf"/>
</dbReference>
<dbReference type="InterPro" id="IPR001789">
    <property type="entry name" value="Sig_transdc_resp-reg_receiver"/>
</dbReference>
<dbReference type="Gene3D" id="3.40.50.2300">
    <property type="match status" value="1"/>
</dbReference>
<dbReference type="SUPFAM" id="SSF52172">
    <property type="entry name" value="CheY-like"/>
    <property type="match status" value="1"/>
</dbReference>
<dbReference type="PROSITE" id="PS50109">
    <property type="entry name" value="HIS_KIN"/>
    <property type="match status" value="1"/>
</dbReference>
<dbReference type="InterPro" id="IPR013783">
    <property type="entry name" value="Ig-like_fold"/>
</dbReference>
<dbReference type="Proteomes" id="UP001485459">
    <property type="component" value="Chromosome"/>
</dbReference>
<evidence type="ECO:0000259" key="13">
    <source>
        <dbReference type="PROSITE" id="PS50110"/>
    </source>
</evidence>
<keyword evidence="4" id="KW-0805">Transcription regulation</keyword>
<dbReference type="CDD" id="cd17574">
    <property type="entry name" value="REC_OmpR"/>
    <property type="match status" value="1"/>
</dbReference>
<comment type="catalytic activity">
    <reaction evidence="1">
        <text>ATP + protein L-histidine = ADP + protein N-phospho-L-histidine.</text>
        <dbReference type="EC" id="2.7.13.3"/>
    </reaction>
</comment>
<dbReference type="InterPro" id="IPR003594">
    <property type="entry name" value="HATPase_dom"/>
</dbReference>
<evidence type="ECO:0000256" key="7">
    <source>
        <dbReference type="PROSITE-ProRule" id="PRU00169"/>
    </source>
</evidence>
<dbReference type="PROSITE" id="PS50110">
    <property type="entry name" value="RESPONSE_REGULATORY"/>
    <property type="match status" value="1"/>
</dbReference>
<dbReference type="EMBL" id="CP149822">
    <property type="protein sequence ID" value="WZN40936.1"/>
    <property type="molecule type" value="Genomic_DNA"/>
</dbReference>
<dbReference type="Pfam" id="PF12833">
    <property type="entry name" value="HTH_18"/>
    <property type="match status" value="1"/>
</dbReference>
<feature type="chain" id="PRO_5047196611" description="histidine kinase" evidence="10">
    <location>
        <begin position="26"/>
        <end position="1374"/>
    </location>
</feature>
<dbReference type="InterPro" id="IPR004358">
    <property type="entry name" value="Sig_transdc_His_kin-like_C"/>
</dbReference>
<evidence type="ECO:0000256" key="1">
    <source>
        <dbReference type="ARBA" id="ARBA00000085"/>
    </source>
</evidence>
<dbReference type="PROSITE" id="PS01124">
    <property type="entry name" value="HTH_ARAC_FAMILY_2"/>
    <property type="match status" value="1"/>
</dbReference>
<dbReference type="Gene3D" id="1.10.10.60">
    <property type="entry name" value="Homeodomain-like"/>
    <property type="match status" value="1"/>
</dbReference>
<evidence type="ECO:0000256" key="4">
    <source>
        <dbReference type="ARBA" id="ARBA00023015"/>
    </source>
</evidence>
<feature type="region of interest" description="Disordered" evidence="8">
    <location>
        <begin position="1093"/>
        <end position="1114"/>
    </location>
</feature>
<dbReference type="SUPFAM" id="SSF55874">
    <property type="entry name" value="ATPase domain of HSP90 chaperone/DNA topoisomerase II/histidine kinase"/>
    <property type="match status" value="1"/>
</dbReference>
<evidence type="ECO:0000256" key="8">
    <source>
        <dbReference type="SAM" id="MobiDB-lite"/>
    </source>
</evidence>
<dbReference type="PANTHER" id="PTHR43547:SF2">
    <property type="entry name" value="HYBRID SIGNAL TRANSDUCTION HISTIDINE KINASE C"/>
    <property type="match status" value="1"/>
</dbReference>
<protein>
    <recommendedName>
        <fullName evidence="2">histidine kinase</fullName>
        <ecNumber evidence="2">2.7.13.3</ecNumber>
    </recommendedName>
</protein>
<dbReference type="Pfam" id="PF02518">
    <property type="entry name" value="HATPase_c"/>
    <property type="match status" value="1"/>
</dbReference>
<dbReference type="CDD" id="cd00075">
    <property type="entry name" value="HATPase"/>
    <property type="match status" value="1"/>
</dbReference>
<dbReference type="Pfam" id="PF07495">
    <property type="entry name" value="Y_Y_Y"/>
    <property type="match status" value="1"/>
</dbReference>
<dbReference type="SUPFAM" id="SSF63829">
    <property type="entry name" value="Calcium-dependent phosphotriesterase"/>
    <property type="match status" value="2"/>
</dbReference>
<keyword evidence="3 7" id="KW-0597">Phosphoprotein</keyword>
<dbReference type="EC" id="2.7.13.3" evidence="2"/>
<dbReference type="InterPro" id="IPR003661">
    <property type="entry name" value="HisK_dim/P_dom"/>
</dbReference>
<keyword evidence="9" id="KW-1133">Transmembrane helix</keyword>
<dbReference type="Pfam" id="PF00512">
    <property type="entry name" value="HisKA"/>
    <property type="match status" value="1"/>
</dbReference>
<evidence type="ECO:0000256" key="3">
    <source>
        <dbReference type="ARBA" id="ARBA00022553"/>
    </source>
</evidence>
<dbReference type="InterPro" id="IPR009057">
    <property type="entry name" value="Homeodomain-like_sf"/>
</dbReference>
<proteinExistence type="predicted"/>
<feature type="transmembrane region" description="Helical" evidence="9">
    <location>
        <begin position="804"/>
        <end position="822"/>
    </location>
</feature>
<evidence type="ECO:0000256" key="5">
    <source>
        <dbReference type="ARBA" id="ARBA00023125"/>
    </source>
</evidence>
<keyword evidence="15" id="KW-1185">Reference proteome</keyword>
<dbReference type="PRINTS" id="PR00344">
    <property type="entry name" value="BCTRLSENSOR"/>
</dbReference>
<evidence type="ECO:0000256" key="2">
    <source>
        <dbReference type="ARBA" id="ARBA00012438"/>
    </source>
</evidence>
<organism evidence="14 15">
    <name type="scientific">Chitinophaga pollutisoli</name>
    <dbReference type="NCBI Taxonomy" id="3133966"/>
    <lineage>
        <taxon>Bacteria</taxon>
        <taxon>Pseudomonadati</taxon>
        <taxon>Bacteroidota</taxon>
        <taxon>Chitinophagia</taxon>
        <taxon>Chitinophagales</taxon>
        <taxon>Chitinophagaceae</taxon>
        <taxon>Chitinophaga</taxon>
    </lineage>
</organism>
<dbReference type="Gene3D" id="2.60.40.10">
    <property type="entry name" value="Immunoglobulins"/>
    <property type="match status" value="1"/>
</dbReference>
<sequence length="1374" mass="153986">MMMRLWKMMWCCLLMTGVMCQQGNAQQNNVRFSHLGIAQGLPQSSVYCMFQDSKGFIWFGTSLGISRYDGYVIRNFAYNPANPYSIHSNDPLSIQEDASGNLLIGSDQGLDRFDTRSEKFYRIKAFDGETEVPYRYVKSIHKDAKGRIWSGSTLGLLRYDEETQRLVKEIHAKEGKFQLNYITEDKSGILWLGGYSGVRRYNPETKRMLPIPESLARNAFYNKSTLQSLKIDSAQNLWIGTAKDGLLIWNRATDSCENFHSGSGAKAVSSEMVRAIGFHDGNAWIGTRHGVYVVAGDRSAVKNYTVNGADPASIGSNSILSFMKDNAGSVWIGTFSAGASILHPGNNNFSFISDRRSPLPGLSYRVTSSIVEDRHGRFWIGTEGGGVNYYDRGQGVIRHVRVGHGPEHHINPQMVKGICLDDQDVLWIATLDGFYSYHTLTGRMQRHLLKETPQNNLDEVAYSVITDGPRRWIGTKAGLFRMDADGKITHYRHEKGNAKSLVFDDINVIIRDHAGAIWAGTESGLACLPAGSDTFINYALEFDSVFNKNAIVALYEDDRRQIWIGTRNGLKVLDKQRGSFHTIDSTYGMPSNIVRAIQQDGRGDYWVSQDRSITRLVLRKAAGPFAKEDVEIRNYPMQSGSSAIEFLAANCRTTTGQLMFGGSGGVVYFSPESLVSNPVPPPVVLTSFLIKNQPVEIGGKNSPLSEAVTYSKHITLSHDQAYFTIGFAALNYIRPGNNQYAYTLEGLPGTPEWNYVGRQQQATYTNLAAGDYVFKVKAANNDGLWNDRYTELKITVLPPVWKTWYAWLFYILAAGAILYFCWKYSLKTARLRHELQLQQRSREKDRELAQRKLSFFTHISHEIKTPLTLILAPLDKLVDQEKGNARLLNQLLLMQRSGERLLRLTDQLLDFRKLEAGHMQLQVMEQDAVQLVREVVLSFDAYARQRGVRLTLSAQEPEMPWWLDRDKVEKMLYNLISNALKFTPAGGRIRLSVKRDDGRLLLIVEDNGAGIPTAHIGKIFDMFQHFDAPDREVGGTGIGLAFTKGLVALHRGVITVESTPAAESNAGQTCFSIRLPAGPDAYPLRERLAGNTGEESYAKPVLPDEAEDEEGDAGAGRPVMLIVEDNEEMLGFIAGHFRELYTVHEAHDGKEGWRIATSVLPDIVISDVTMPGMSGTDFCRQLKRDERTCHIPVILLTARSPVIFQMEGLETGADDYVTKPFNIGLLQLRAHNLLVSRALLRERYSRDVTLQPSNITITSADEQFLAKVMRFIDDNIMEATLNVEQLARDVNLSRITLLRKIKALTNQSTIEFIRSYRLKKAAQLLQTGHNVTEAAYMVGFSDVDYFRKWFKAEFGSTPKEYAASRQQGAAGKGN</sequence>
<dbReference type="RefSeq" id="WP_341835800.1">
    <property type="nucleotide sequence ID" value="NZ_CP149822.1"/>
</dbReference>
<dbReference type="InterPro" id="IPR036097">
    <property type="entry name" value="HisK_dim/P_sf"/>
</dbReference>
<evidence type="ECO:0000313" key="15">
    <source>
        <dbReference type="Proteomes" id="UP001485459"/>
    </source>
</evidence>
<dbReference type="PANTHER" id="PTHR43547">
    <property type="entry name" value="TWO-COMPONENT HISTIDINE KINASE"/>
    <property type="match status" value="1"/>
</dbReference>
<feature type="domain" description="HTH araC/xylS-type" evidence="11">
    <location>
        <begin position="1266"/>
        <end position="1364"/>
    </location>
</feature>
<dbReference type="Pfam" id="PF00072">
    <property type="entry name" value="Response_reg"/>
    <property type="match status" value="1"/>
</dbReference>
<accession>A0ABZ2YME7</accession>
<dbReference type="InterPro" id="IPR036890">
    <property type="entry name" value="HATPase_C_sf"/>
</dbReference>
<dbReference type="InterPro" id="IPR011006">
    <property type="entry name" value="CheY-like_superfamily"/>
</dbReference>
<evidence type="ECO:0000313" key="14">
    <source>
        <dbReference type="EMBL" id="WZN40936.1"/>
    </source>
</evidence>
<feature type="modified residue" description="4-aspartylphosphate" evidence="7">
    <location>
        <position position="1167"/>
    </location>
</feature>
<keyword evidence="5" id="KW-0238">DNA-binding</keyword>
<gene>
    <name evidence="14" type="ORF">WJU16_23515</name>
</gene>
<dbReference type="InterPro" id="IPR005467">
    <property type="entry name" value="His_kinase_dom"/>
</dbReference>
<keyword evidence="9" id="KW-0472">Membrane</keyword>
<dbReference type="Gene3D" id="1.10.287.130">
    <property type="match status" value="1"/>
</dbReference>
<dbReference type="SMART" id="SM00388">
    <property type="entry name" value="HisKA"/>
    <property type="match status" value="1"/>
</dbReference>
<keyword evidence="9" id="KW-0812">Transmembrane</keyword>
<evidence type="ECO:0000259" key="12">
    <source>
        <dbReference type="PROSITE" id="PS50109"/>
    </source>
</evidence>
<dbReference type="InterPro" id="IPR011110">
    <property type="entry name" value="Reg_prop"/>
</dbReference>
<name>A0ABZ2YME7_9BACT</name>
<feature type="domain" description="Histidine kinase" evidence="12">
    <location>
        <begin position="858"/>
        <end position="1079"/>
    </location>
</feature>
<dbReference type="Gene3D" id="3.30.565.10">
    <property type="entry name" value="Histidine kinase-like ATPase, C-terminal domain"/>
    <property type="match status" value="1"/>
</dbReference>